<protein>
    <submittedName>
        <fullName evidence="2">Uncharacterized protein</fullName>
    </submittedName>
</protein>
<sequence>MTHPKVPHPSEFLAIERKFWAWMNRVLTSVLGHNLVFLACFIVPLAVIPASDTAKLIVGLVFSNWFQAWALPVLQKGQAQADLQRAAKADADHQALVHIATVVDEVRQQLGPKS</sequence>
<evidence type="ECO:0000313" key="3">
    <source>
        <dbReference type="Proteomes" id="UP001597542"/>
    </source>
</evidence>
<keyword evidence="3" id="KW-1185">Reference proteome</keyword>
<gene>
    <name evidence="2" type="ORF">ACFSUT_27875</name>
</gene>
<keyword evidence="1" id="KW-0812">Transmembrane</keyword>
<dbReference type="EMBL" id="JBHUKQ010000014">
    <property type="protein sequence ID" value="MFD2484126.1"/>
    <property type="molecule type" value="Genomic_DNA"/>
</dbReference>
<proteinExistence type="predicted"/>
<comment type="caution">
    <text evidence="2">The sequence shown here is derived from an EMBL/GenBank/DDBJ whole genome shotgun (WGS) entry which is preliminary data.</text>
</comment>
<name>A0ABW5I471_9PSEU</name>
<dbReference type="Proteomes" id="UP001597542">
    <property type="component" value="Unassembled WGS sequence"/>
</dbReference>
<keyword evidence="1" id="KW-1133">Transmembrane helix</keyword>
<keyword evidence="1" id="KW-0472">Membrane</keyword>
<accession>A0ABW5I471</accession>
<organism evidence="2 3">
    <name type="scientific">Amycolatopsis albidoflavus</name>
    <dbReference type="NCBI Taxonomy" id="102226"/>
    <lineage>
        <taxon>Bacteria</taxon>
        <taxon>Bacillati</taxon>
        <taxon>Actinomycetota</taxon>
        <taxon>Actinomycetes</taxon>
        <taxon>Pseudonocardiales</taxon>
        <taxon>Pseudonocardiaceae</taxon>
        <taxon>Amycolatopsis</taxon>
    </lineage>
</organism>
<evidence type="ECO:0000313" key="2">
    <source>
        <dbReference type="EMBL" id="MFD2484126.1"/>
    </source>
</evidence>
<feature type="transmembrane region" description="Helical" evidence="1">
    <location>
        <begin position="26"/>
        <end position="48"/>
    </location>
</feature>
<dbReference type="RefSeq" id="WP_344283275.1">
    <property type="nucleotide sequence ID" value="NZ_BAAAHV010000022.1"/>
</dbReference>
<reference evidence="3" key="1">
    <citation type="journal article" date="2019" name="Int. J. Syst. Evol. Microbiol.">
        <title>The Global Catalogue of Microorganisms (GCM) 10K type strain sequencing project: providing services to taxonomists for standard genome sequencing and annotation.</title>
        <authorList>
            <consortium name="The Broad Institute Genomics Platform"/>
            <consortium name="The Broad Institute Genome Sequencing Center for Infectious Disease"/>
            <person name="Wu L."/>
            <person name="Ma J."/>
        </authorList>
    </citation>
    <scope>NUCLEOTIDE SEQUENCE [LARGE SCALE GENOMIC DNA]</scope>
    <source>
        <strain evidence="3">CGMCC 4.7638</strain>
    </source>
</reference>
<evidence type="ECO:0000256" key="1">
    <source>
        <dbReference type="SAM" id="Phobius"/>
    </source>
</evidence>